<keyword evidence="2" id="KW-1185">Reference proteome</keyword>
<name>A0A5B0DXM5_9HYPH</name>
<dbReference type="Proteomes" id="UP000324738">
    <property type="component" value="Unassembled WGS sequence"/>
</dbReference>
<protein>
    <submittedName>
        <fullName evidence="1">Uncharacterized protein</fullName>
    </submittedName>
</protein>
<reference evidence="1 2" key="1">
    <citation type="submission" date="2019-08" db="EMBL/GenBank/DDBJ databases">
        <title>Aureimonas fodiniaquatilis sp. nov., isolated from a coal mine wastewater.</title>
        <authorList>
            <person name="Kim W."/>
        </authorList>
    </citation>
    <scope>NUCLEOTIDE SEQUENCE [LARGE SCALE GENOMIC DNA]</scope>
    <source>
        <strain evidence="1 2">CAU 1482</strain>
    </source>
</reference>
<dbReference type="RefSeq" id="WP_149299170.1">
    <property type="nucleotide sequence ID" value="NZ_VTWH01000002.1"/>
</dbReference>
<sequence>MEDNKSKPAKEVELTTSYGVPIGVTVTFKTQTEKVEREKGETEGQHKLRTIAKNISGWTTLYVDGEKVTFSQERAVALMQRYPHFAKQLGKA</sequence>
<dbReference type="AlphaFoldDB" id="A0A5B0DXM5"/>
<comment type="caution">
    <text evidence="1">The sequence shown here is derived from an EMBL/GenBank/DDBJ whole genome shotgun (WGS) entry which is preliminary data.</text>
</comment>
<organism evidence="1 2">
    <name type="scientific">Aureimonas fodinaquatilis</name>
    <dbReference type="NCBI Taxonomy" id="2565783"/>
    <lineage>
        <taxon>Bacteria</taxon>
        <taxon>Pseudomonadati</taxon>
        <taxon>Pseudomonadota</taxon>
        <taxon>Alphaproteobacteria</taxon>
        <taxon>Hyphomicrobiales</taxon>
        <taxon>Aurantimonadaceae</taxon>
        <taxon>Aureimonas</taxon>
    </lineage>
</organism>
<evidence type="ECO:0000313" key="2">
    <source>
        <dbReference type="Proteomes" id="UP000324738"/>
    </source>
</evidence>
<accession>A0A5B0DXM5</accession>
<dbReference type="EMBL" id="VTWH01000002">
    <property type="protein sequence ID" value="KAA0970310.1"/>
    <property type="molecule type" value="Genomic_DNA"/>
</dbReference>
<proteinExistence type="predicted"/>
<evidence type="ECO:0000313" key="1">
    <source>
        <dbReference type="EMBL" id="KAA0970310.1"/>
    </source>
</evidence>
<gene>
    <name evidence="1" type="ORF">FPY71_07235</name>
</gene>